<feature type="transmembrane region" description="Helical" evidence="8">
    <location>
        <begin position="218"/>
        <end position="239"/>
    </location>
</feature>
<dbReference type="STRING" id="742743.HMPREF9453_00201"/>
<dbReference type="GO" id="GO:1990961">
    <property type="term" value="P:xenobiotic detoxification by transmembrane export across the plasma membrane"/>
    <property type="evidence" value="ECO:0007669"/>
    <property type="project" value="InterPro"/>
</dbReference>
<dbReference type="CDD" id="cd17320">
    <property type="entry name" value="MFS_MdfA_MDR_like"/>
    <property type="match status" value="1"/>
</dbReference>
<dbReference type="PATRIC" id="fig|742743.3.peg.205"/>
<evidence type="ECO:0000256" key="6">
    <source>
        <dbReference type="ARBA" id="ARBA00022989"/>
    </source>
</evidence>
<feature type="transmembrane region" description="Helical" evidence="8">
    <location>
        <begin position="305"/>
        <end position="327"/>
    </location>
</feature>
<dbReference type="GO" id="GO:0042910">
    <property type="term" value="F:xenobiotic transmembrane transporter activity"/>
    <property type="evidence" value="ECO:0007669"/>
    <property type="project" value="InterPro"/>
</dbReference>
<keyword evidence="7 8" id="KW-0472">Membrane</keyword>
<feature type="transmembrane region" description="Helical" evidence="8">
    <location>
        <begin position="339"/>
        <end position="358"/>
    </location>
</feature>
<dbReference type="AlphaFoldDB" id="H1CXW3"/>
<feature type="transmembrane region" description="Helical" evidence="8">
    <location>
        <begin position="245"/>
        <end position="268"/>
    </location>
</feature>
<proteinExistence type="inferred from homology"/>
<reference evidence="10 11" key="1">
    <citation type="submission" date="2011-11" db="EMBL/GenBank/DDBJ databases">
        <title>The Genome Sequence of Dialister succinatiphilus YIT 11850.</title>
        <authorList>
            <consortium name="The Broad Institute Genome Sequencing Platform"/>
            <person name="Earl A."/>
            <person name="Ward D."/>
            <person name="Feldgarden M."/>
            <person name="Gevers D."/>
            <person name="Morotomi M."/>
            <person name="Young S.K."/>
            <person name="Zeng Q."/>
            <person name="Gargeya S."/>
            <person name="Fitzgerald M."/>
            <person name="Haas B."/>
            <person name="Abouelleil A."/>
            <person name="Alvarado L."/>
            <person name="Arachchi H.M."/>
            <person name="Berlin A."/>
            <person name="Brown A."/>
            <person name="Chapman S.B."/>
            <person name="Dunbar C."/>
            <person name="Gearin G."/>
            <person name="Goldberg J."/>
            <person name="Griggs A."/>
            <person name="Gujja S."/>
            <person name="Heiman D."/>
            <person name="Howarth C."/>
            <person name="Lui A."/>
            <person name="MacDonald P.J.P."/>
            <person name="Montmayeur A."/>
            <person name="Murphy C."/>
            <person name="Neiman D."/>
            <person name="Pearson M."/>
            <person name="Priest M."/>
            <person name="Roberts A."/>
            <person name="Saif S."/>
            <person name="Shea T."/>
            <person name="Sisk P."/>
            <person name="Stolte C."/>
            <person name="Sykes S."/>
            <person name="Wortman J."/>
            <person name="Nusbaum C."/>
            <person name="Birren B."/>
        </authorList>
    </citation>
    <scope>NUCLEOTIDE SEQUENCE [LARGE SCALE GENOMIC DNA]</scope>
    <source>
        <strain evidence="10 11">YIT 11850</strain>
    </source>
</reference>
<dbReference type="RefSeq" id="WP_008858707.1">
    <property type="nucleotide sequence ID" value="NZ_JH591187.1"/>
</dbReference>
<comment type="similarity">
    <text evidence="2 8">Belongs to the major facilitator superfamily. Bcr/CmlA family.</text>
</comment>
<dbReference type="Pfam" id="PF07690">
    <property type="entry name" value="MFS_1"/>
    <property type="match status" value="1"/>
</dbReference>
<dbReference type="InterPro" id="IPR005829">
    <property type="entry name" value="Sugar_transporter_CS"/>
</dbReference>
<evidence type="ECO:0000256" key="1">
    <source>
        <dbReference type="ARBA" id="ARBA00004651"/>
    </source>
</evidence>
<dbReference type="GO" id="GO:0005886">
    <property type="term" value="C:plasma membrane"/>
    <property type="evidence" value="ECO:0007669"/>
    <property type="project" value="UniProtKB-SubCell"/>
</dbReference>
<feature type="transmembrane region" description="Helical" evidence="8">
    <location>
        <begin position="73"/>
        <end position="90"/>
    </location>
</feature>
<dbReference type="PROSITE" id="PS50850">
    <property type="entry name" value="MFS"/>
    <property type="match status" value="1"/>
</dbReference>
<keyword evidence="11" id="KW-1185">Reference proteome</keyword>
<feature type="transmembrane region" description="Helical" evidence="8">
    <location>
        <begin position="280"/>
        <end position="299"/>
    </location>
</feature>
<accession>H1CXW3</accession>
<sequence>MKVSEIGLFIFLGLMTAVAPLATDMYLPALPELADFFGISPSLAQLTLTMTMAGMALGQLFGGPLSDRFGRKVPILVGMTVFTLTSYGASEASTPSVLLFFRFVQGFFGSFGLVIARAIARDIKTGTELLTLYSALMMINGLAPVLAPVAGGQILRWTDWRGVFYVLTGIGLLLALSCIPYRETLPKEHRLPRLTAAFRSYPHLFHDSYFMGHCLLEGFLFISFFGYLAGSSFLFQHIYGLSAQTYSLILGVVGVGLLLTGLLPAALAKKLLDDAMLRHSIILFFIASLFLLAGFYFLWPLHLLIPILIITVIPLSITETVSMSMALSRQGKNAGAASALLGFFTVAPGSLTMPLTGIAGEDTALPLGLLMTGGYALCLLSYWKWVHGR</sequence>
<dbReference type="PANTHER" id="PTHR23502:SF132">
    <property type="entry name" value="POLYAMINE TRANSPORTER 2-RELATED"/>
    <property type="match status" value="1"/>
</dbReference>
<comment type="subcellular location">
    <subcellularLocation>
        <location evidence="1 8">Cell membrane</location>
        <topology evidence="1 8">Multi-pass membrane protein</topology>
    </subcellularLocation>
</comment>
<evidence type="ECO:0000256" key="2">
    <source>
        <dbReference type="ARBA" id="ARBA00006236"/>
    </source>
</evidence>
<evidence type="ECO:0000256" key="7">
    <source>
        <dbReference type="ARBA" id="ARBA00023136"/>
    </source>
</evidence>
<dbReference type="PANTHER" id="PTHR23502">
    <property type="entry name" value="MAJOR FACILITATOR SUPERFAMILY"/>
    <property type="match status" value="1"/>
</dbReference>
<name>H1CXW3_9FIRM</name>
<dbReference type="InterPro" id="IPR020846">
    <property type="entry name" value="MFS_dom"/>
</dbReference>
<dbReference type="SUPFAM" id="SSF103473">
    <property type="entry name" value="MFS general substrate transporter"/>
    <property type="match status" value="1"/>
</dbReference>
<evidence type="ECO:0000256" key="4">
    <source>
        <dbReference type="ARBA" id="ARBA00022475"/>
    </source>
</evidence>
<feature type="transmembrane region" description="Helical" evidence="8">
    <location>
        <begin position="43"/>
        <end position="61"/>
    </location>
</feature>
<gene>
    <name evidence="10" type="ORF">HMPREF9453_00201</name>
</gene>
<dbReference type="EMBL" id="ADLT01000007">
    <property type="protein sequence ID" value="EHO63841.1"/>
    <property type="molecule type" value="Genomic_DNA"/>
</dbReference>
<keyword evidence="6 8" id="KW-1133">Transmembrane helix</keyword>
<dbReference type="OrthoDB" id="9800416at2"/>
<keyword evidence="3 8" id="KW-0813">Transport</keyword>
<feature type="transmembrane region" description="Helical" evidence="8">
    <location>
        <begin position="130"/>
        <end position="150"/>
    </location>
</feature>
<keyword evidence="5 8" id="KW-0812">Transmembrane</keyword>
<dbReference type="InterPro" id="IPR036259">
    <property type="entry name" value="MFS_trans_sf"/>
</dbReference>
<dbReference type="InterPro" id="IPR004812">
    <property type="entry name" value="Efflux_drug-R_Bcr/CmlA"/>
</dbReference>
<evidence type="ECO:0000256" key="8">
    <source>
        <dbReference type="RuleBase" id="RU365088"/>
    </source>
</evidence>
<organism evidence="10 11">
    <name type="scientific">Dialister succinatiphilus YIT 11850</name>
    <dbReference type="NCBI Taxonomy" id="742743"/>
    <lineage>
        <taxon>Bacteria</taxon>
        <taxon>Bacillati</taxon>
        <taxon>Bacillota</taxon>
        <taxon>Negativicutes</taxon>
        <taxon>Veillonellales</taxon>
        <taxon>Veillonellaceae</taxon>
        <taxon>Dialister</taxon>
    </lineage>
</organism>
<evidence type="ECO:0000256" key="5">
    <source>
        <dbReference type="ARBA" id="ARBA00022692"/>
    </source>
</evidence>
<dbReference type="eggNOG" id="COG2814">
    <property type="taxonomic scope" value="Bacteria"/>
</dbReference>
<evidence type="ECO:0000313" key="10">
    <source>
        <dbReference type="EMBL" id="EHO63841.1"/>
    </source>
</evidence>
<feature type="transmembrane region" description="Helical" evidence="8">
    <location>
        <begin position="162"/>
        <end position="181"/>
    </location>
</feature>
<dbReference type="PROSITE" id="PS00216">
    <property type="entry name" value="SUGAR_TRANSPORT_1"/>
    <property type="match status" value="1"/>
</dbReference>
<evidence type="ECO:0000256" key="3">
    <source>
        <dbReference type="ARBA" id="ARBA00022448"/>
    </source>
</evidence>
<dbReference type="HOGENOM" id="CLU_001265_47_0_9"/>
<keyword evidence="4 8" id="KW-1003">Cell membrane</keyword>
<evidence type="ECO:0000313" key="11">
    <source>
        <dbReference type="Proteomes" id="UP000003277"/>
    </source>
</evidence>
<dbReference type="InterPro" id="IPR011701">
    <property type="entry name" value="MFS"/>
</dbReference>
<feature type="domain" description="Major facilitator superfamily (MFS) profile" evidence="9">
    <location>
        <begin position="8"/>
        <end position="389"/>
    </location>
</feature>
<dbReference type="NCBIfam" id="TIGR00710">
    <property type="entry name" value="efflux_Bcr_CflA"/>
    <property type="match status" value="1"/>
</dbReference>
<feature type="transmembrane region" description="Helical" evidence="8">
    <location>
        <begin position="7"/>
        <end position="23"/>
    </location>
</feature>
<comment type="caution">
    <text evidence="10">The sequence shown here is derived from an EMBL/GenBank/DDBJ whole genome shotgun (WGS) entry which is preliminary data.</text>
</comment>
<evidence type="ECO:0000259" key="9">
    <source>
        <dbReference type="PROSITE" id="PS50850"/>
    </source>
</evidence>
<feature type="transmembrane region" description="Helical" evidence="8">
    <location>
        <begin position="96"/>
        <end position="118"/>
    </location>
</feature>
<protein>
    <recommendedName>
        <fullName evidence="8">Bcr/CflA family efflux transporter</fullName>
    </recommendedName>
</protein>
<dbReference type="Proteomes" id="UP000003277">
    <property type="component" value="Unassembled WGS sequence"/>
</dbReference>
<feature type="transmembrane region" description="Helical" evidence="8">
    <location>
        <begin position="364"/>
        <end position="383"/>
    </location>
</feature>
<dbReference type="Gene3D" id="1.20.1720.10">
    <property type="entry name" value="Multidrug resistance protein D"/>
    <property type="match status" value="1"/>
</dbReference>